<keyword evidence="6" id="KW-0997">Cell inner membrane</keyword>
<dbReference type="CDD" id="cd06261">
    <property type="entry name" value="TM_PBP2"/>
    <property type="match status" value="1"/>
</dbReference>
<name>A0A7W6XDC8_9HYPH</name>
<evidence type="ECO:0000256" key="4">
    <source>
        <dbReference type="ARBA" id="ARBA00022448"/>
    </source>
</evidence>
<evidence type="ECO:0000313" key="16">
    <source>
        <dbReference type="EMBL" id="MBB4414715.1"/>
    </source>
</evidence>
<keyword evidence="5" id="KW-1003">Cell membrane</keyword>
<evidence type="ECO:0000256" key="3">
    <source>
        <dbReference type="ARBA" id="ARBA00009306"/>
    </source>
</evidence>
<evidence type="ECO:0000256" key="12">
    <source>
        <dbReference type="RuleBase" id="RU363032"/>
    </source>
</evidence>
<keyword evidence="19" id="KW-1185">Reference proteome</keyword>
<feature type="transmembrane region" description="Helical" evidence="12">
    <location>
        <begin position="175"/>
        <end position="196"/>
    </location>
</feature>
<dbReference type="EMBL" id="JACIGW010000012">
    <property type="protein sequence ID" value="MBB4351522.1"/>
    <property type="molecule type" value="Genomic_DNA"/>
</dbReference>
<dbReference type="Proteomes" id="UP000576087">
    <property type="component" value="Unassembled WGS sequence"/>
</dbReference>
<keyword evidence="8 12" id="KW-1133">Transmembrane helix</keyword>
<dbReference type="Proteomes" id="UP000524535">
    <property type="component" value="Unassembled WGS sequence"/>
</dbReference>
<evidence type="ECO:0000313" key="18">
    <source>
        <dbReference type="Proteomes" id="UP000520770"/>
    </source>
</evidence>
<dbReference type="GO" id="GO:0006811">
    <property type="term" value="P:monoatomic ion transport"/>
    <property type="evidence" value="ECO:0007669"/>
    <property type="project" value="UniProtKB-KW"/>
</dbReference>
<proteinExistence type="inferred from homology"/>
<keyword evidence="7 12" id="KW-0812">Transmembrane</keyword>
<evidence type="ECO:0000256" key="8">
    <source>
        <dbReference type="ARBA" id="ARBA00022989"/>
    </source>
</evidence>
<feature type="transmembrane region" description="Helical" evidence="12">
    <location>
        <begin position="118"/>
        <end position="137"/>
    </location>
</feature>
<sequence>MSALAKQETPTASIEPTAGPIDGAKPQANVVHFTGRTMPKFDAAKLGGALLRNVVPPLVVILLILLAWEALCSSPNASLPSPSRVWAESYDLIAYPFFNYGSQDIGLGWRVLVSLQRVAYGFGMAAVVGIVVGAVIGQSVWAMRGLDPIFQVLRTVPPLAWLPLSLAAFQNANPSAIFVIFITSIWPIIINTAVGVRNIPQDYRNVAKVLRLNQLEFFFKIMLPSAAPYIFTGLRIGVGLSWLAIVAAEMLTGGVGIGFFIWDAWNSSRLPDIIVALAYIGVVGFVLDKLVAAIGKLITRGTSAN</sequence>
<comment type="similarity">
    <text evidence="3 12">Belongs to the binding-protein-dependent transport system permease family.</text>
</comment>
<evidence type="ECO:0000313" key="20">
    <source>
        <dbReference type="Proteomes" id="UP000576087"/>
    </source>
</evidence>
<comment type="function">
    <text evidence="11">Probably part of an ABC transporter complex. Probably responsible for the translocation of the substrate across the membrane.</text>
</comment>
<evidence type="ECO:0000256" key="2">
    <source>
        <dbReference type="ARBA" id="ARBA00004651"/>
    </source>
</evidence>
<dbReference type="EMBL" id="JACIHM010000013">
    <property type="protein sequence ID" value="MBB4449331.1"/>
    <property type="molecule type" value="Genomic_DNA"/>
</dbReference>
<evidence type="ECO:0000313" key="17">
    <source>
        <dbReference type="EMBL" id="MBB4449331.1"/>
    </source>
</evidence>
<dbReference type="GO" id="GO:0042918">
    <property type="term" value="P:alkanesulfonate transmembrane transport"/>
    <property type="evidence" value="ECO:0007669"/>
    <property type="project" value="UniProtKB-ARBA"/>
</dbReference>
<dbReference type="Pfam" id="PF00528">
    <property type="entry name" value="BPD_transp_1"/>
    <property type="match status" value="1"/>
</dbReference>
<evidence type="ECO:0000313" key="19">
    <source>
        <dbReference type="Proteomes" id="UP000524535"/>
    </source>
</evidence>
<feature type="transmembrane region" description="Helical" evidence="12">
    <location>
        <begin position="274"/>
        <end position="298"/>
    </location>
</feature>
<accession>A0A7W6XDC8</accession>
<dbReference type="Gene3D" id="1.10.3720.10">
    <property type="entry name" value="MetI-like"/>
    <property type="match status" value="1"/>
</dbReference>
<dbReference type="GO" id="GO:0015112">
    <property type="term" value="F:nitrate transmembrane transporter activity"/>
    <property type="evidence" value="ECO:0007669"/>
    <property type="project" value="InterPro"/>
</dbReference>
<feature type="region of interest" description="Disordered" evidence="13">
    <location>
        <begin position="1"/>
        <end position="25"/>
    </location>
</feature>
<dbReference type="PROSITE" id="PS50928">
    <property type="entry name" value="ABC_TM1"/>
    <property type="match status" value="1"/>
</dbReference>
<evidence type="ECO:0000256" key="6">
    <source>
        <dbReference type="ARBA" id="ARBA00022519"/>
    </source>
</evidence>
<evidence type="ECO:0000256" key="9">
    <source>
        <dbReference type="ARBA" id="ARBA00023065"/>
    </source>
</evidence>
<dbReference type="RefSeq" id="WP_183829909.1">
    <property type="nucleotide sequence ID" value="NZ_JACIGW010000012.1"/>
</dbReference>
<dbReference type="AlphaFoldDB" id="A0A7W6XDC8"/>
<feature type="transmembrane region" description="Helical" evidence="12">
    <location>
        <begin position="50"/>
        <end position="71"/>
    </location>
</feature>
<keyword evidence="9" id="KW-0406">Ion transport</keyword>
<dbReference type="SUPFAM" id="SSF161098">
    <property type="entry name" value="MetI-like"/>
    <property type="match status" value="1"/>
</dbReference>
<feature type="transmembrane region" description="Helical" evidence="12">
    <location>
        <begin position="217"/>
        <end position="236"/>
    </location>
</feature>
<evidence type="ECO:0000256" key="7">
    <source>
        <dbReference type="ARBA" id="ARBA00022692"/>
    </source>
</evidence>
<comment type="caution">
    <text evidence="16">The sequence shown here is derived from an EMBL/GenBank/DDBJ whole genome shotgun (WGS) entry which is preliminary data.</text>
</comment>
<comment type="subcellular location">
    <subcellularLocation>
        <location evidence="1">Cell inner membrane</location>
    </subcellularLocation>
    <subcellularLocation>
        <location evidence="2 12">Cell membrane</location>
        <topology evidence="2 12">Multi-pass membrane protein</topology>
    </subcellularLocation>
</comment>
<evidence type="ECO:0000256" key="1">
    <source>
        <dbReference type="ARBA" id="ARBA00004533"/>
    </source>
</evidence>
<dbReference type="GO" id="GO:0005886">
    <property type="term" value="C:plasma membrane"/>
    <property type="evidence" value="ECO:0007669"/>
    <property type="project" value="UniProtKB-SubCell"/>
</dbReference>
<reference evidence="18 19" key="1">
    <citation type="submission" date="2020-08" db="EMBL/GenBank/DDBJ databases">
        <title>Genomic Encyclopedia of Type Strains, Phase IV (KMG-V): Genome sequencing to study the core and pangenomes of soil and plant-associated prokaryotes.</title>
        <authorList>
            <person name="Whitman W."/>
        </authorList>
    </citation>
    <scope>NUCLEOTIDE SEQUENCE [LARGE SCALE GENOMIC DNA]</scope>
    <source>
        <strain evidence="16 19">SEMIA 444</strain>
        <strain evidence="15 18">SEMIA 448</strain>
        <strain evidence="17 20">SEMIA 452</strain>
    </source>
</reference>
<keyword evidence="10 12" id="KW-0472">Membrane</keyword>
<evidence type="ECO:0000259" key="14">
    <source>
        <dbReference type="PROSITE" id="PS50928"/>
    </source>
</evidence>
<protein>
    <submittedName>
        <fullName evidence="16">Nitrate/nitrite transport system permease protein</fullName>
    </submittedName>
</protein>
<dbReference type="PANTHER" id="PTHR30151">
    <property type="entry name" value="ALKANE SULFONATE ABC TRANSPORTER-RELATED, MEMBRANE SUBUNIT"/>
    <property type="match status" value="1"/>
</dbReference>
<dbReference type="EMBL" id="JACIGY010000013">
    <property type="protein sequence ID" value="MBB4414715.1"/>
    <property type="molecule type" value="Genomic_DNA"/>
</dbReference>
<organism evidence="16 19">
    <name type="scientific">Aliirhizobium cellulosilyticum</name>
    <dbReference type="NCBI Taxonomy" id="393664"/>
    <lineage>
        <taxon>Bacteria</taxon>
        <taxon>Pseudomonadati</taxon>
        <taxon>Pseudomonadota</taxon>
        <taxon>Alphaproteobacteria</taxon>
        <taxon>Hyphomicrobiales</taxon>
        <taxon>Rhizobiaceae</taxon>
        <taxon>Aliirhizobium</taxon>
    </lineage>
</organism>
<dbReference type="PANTHER" id="PTHR30151:SF7">
    <property type="entry name" value="NITRATE IMPORT PERMEASE PROTEIN NRTB"/>
    <property type="match status" value="1"/>
</dbReference>
<feature type="transmembrane region" description="Helical" evidence="12">
    <location>
        <begin position="242"/>
        <end position="262"/>
    </location>
</feature>
<dbReference type="FunFam" id="1.10.3720.10:FF:000003">
    <property type="entry name" value="Aliphatic sulfonate ABC transporter permease"/>
    <property type="match status" value="1"/>
</dbReference>
<evidence type="ECO:0000256" key="13">
    <source>
        <dbReference type="SAM" id="MobiDB-lite"/>
    </source>
</evidence>
<dbReference type="InterPro" id="IPR035906">
    <property type="entry name" value="MetI-like_sf"/>
</dbReference>
<evidence type="ECO:0000256" key="11">
    <source>
        <dbReference type="ARBA" id="ARBA00056719"/>
    </source>
</evidence>
<evidence type="ECO:0000256" key="5">
    <source>
        <dbReference type="ARBA" id="ARBA00022475"/>
    </source>
</evidence>
<evidence type="ECO:0000256" key="10">
    <source>
        <dbReference type="ARBA" id="ARBA00023136"/>
    </source>
</evidence>
<keyword evidence="4 12" id="KW-0813">Transport</keyword>
<dbReference type="InterPro" id="IPR000515">
    <property type="entry name" value="MetI-like"/>
</dbReference>
<evidence type="ECO:0000313" key="15">
    <source>
        <dbReference type="EMBL" id="MBB4351522.1"/>
    </source>
</evidence>
<dbReference type="NCBIfam" id="TIGR01183">
    <property type="entry name" value="ntrB"/>
    <property type="match status" value="1"/>
</dbReference>
<dbReference type="InterPro" id="IPR005889">
    <property type="entry name" value="NtrB"/>
</dbReference>
<gene>
    <name evidence="16" type="ORF">GGE31_005261</name>
    <name evidence="15" type="ORF">GGE33_005304</name>
    <name evidence="17" type="ORF">GGE35_005185</name>
</gene>
<dbReference type="Proteomes" id="UP000520770">
    <property type="component" value="Unassembled WGS sequence"/>
</dbReference>
<feature type="domain" description="ABC transmembrane type-1" evidence="14">
    <location>
        <begin position="111"/>
        <end position="292"/>
    </location>
</feature>